<dbReference type="OrthoDB" id="9903470at2"/>
<keyword evidence="4" id="KW-1185">Reference proteome</keyword>
<dbReference type="EMBL" id="CDMH01000048">
    <property type="protein sequence ID" value="CRF42867.1"/>
    <property type="molecule type" value="Genomic_DNA"/>
</dbReference>
<evidence type="ECO:0000313" key="5">
    <source>
        <dbReference type="Proteomes" id="UP000041394"/>
    </source>
</evidence>
<name>A0A0K2X8Q2_9HELI</name>
<reference evidence="5 6" key="2">
    <citation type="submission" date="2014-12" db="EMBL/GenBank/DDBJ databases">
        <authorList>
            <person name="Jaenicke S."/>
        </authorList>
    </citation>
    <scope>NUCLEOTIDE SEQUENCE [LARGE SCALE GENOMIC DNA]</scope>
</reference>
<accession>A0A0K2X8Q2</accession>
<proteinExistence type="predicted"/>
<protein>
    <submittedName>
        <fullName evidence="2">Uncharacterized protein</fullName>
    </submittedName>
</protein>
<evidence type="ECO:0000313" key="3">
    <source>
        <dbReference type="EMBL" id="CRF43789.1"/>
    </source>
</evidence>
<dbReference type="Proteomes" id="UP000041394">
    <property type="component" value="Unassembled WGS sequence"/>
</dbReference>
<reference evidence="4" key="3">
    <citation type="submission" date="2014-12" db="EMBL/GenBank/DDBJ databases">
        <authorList>
            <person name="Smet A."/>
        </authorList>
    </citation>
    <scope>NUCLEOTIDE SEQUENCE [LARGE SCALE GENOMIC DNA]</scope>
</reference>
<dbReference type="RefSeq" id="WP_053941473.1">
    <property type="nucleotide sequence ID" value="NZ_CDMH01000048.1"/>
</dbReference>
<dbReference type="EMBL" id="CDML01000007">
    <property type="protein sequence ID" value="CRF40487.1"/>
    <property type="molecule type" value="Genomic_DNA"/>
</dbReference>
<dbReference type="EMBL" id="CDMN01000011">
    <property type="protein sequence ID" value="CRF43789.1"/>
    <property type="molecule type" value="Genomic_DNA"/>
</dbReference>
<dbReference type="Proteomes" id="UP000045175">
    <property type="component" value="Unassembled WGS sequence"/>
</dbReference>
<organism evidence="2 6">
    <name type="scientific">Helicobacter ailurogastricus</name>
    <dbReference type="NCBI Taxonomy" id="1578720"/>
    <lineage>
        <taxon>Bacteria</taxon>
        <taxon>Pseudomonadati</taxon>
        <taxon>Campylobacterota</taxon>
        <taxon>Epsilonproteobacteria</taxon>
        <taxon>Campylobacterales</taxon>
        <taxon>Helicobacteraceae</taxon>
        <taxon>Helicobacter</taxon>
    </lineage>
</organism>
<evidence type="ECO:0000313" key="4">
    <source>
        <dbReference type="Proteomes" id="UP000038622"/>
    </source>
</evidence>
<evidence type="ECO:0000313" key="1">
    <source>
        <dbReference type="EMBL" id="CRF40487.1"/>
    </source>
</evidence>
<gene>
    <name evidence="1" type="ORF">HAL011_02450</name>
    <name evidence="2" type="ORF">HAL013_10780</name>
    <name evidence="3" type="ORF">HAL09_03410</name>
</gene>
<sequence>MSTNKQVIVLRHSNKYGEATSADPQNDVDGVVQNWLDDKKLEYKGLNTDKALSNLKAHFISKGGIIIKDVKNTQYQHSIVVEIPVKH</sequence>
<reference evidence="2" key="1">
    <citation type="submission" date="2014-12" db="EMBL/GenBank/DDBJ databases">
        <title>Whole genome sequences of four Staphylococcus schleiferi canine isolates.</title>
        <authorList>
            <person name="Misic A.M."/>
            <person name="Cain C."/>
            <person name="Morris D.O."/>
            <person name="Rankin S."/>
            <person name="Beiting D."/>
        </authorList>
    </citation>
    <scope>NUCLEOTIDE SEQUENCE</scope>
    <source>
        <strain evidence="1">ASB11</strain>
        <strain evidence="2">ASB13</strain>
        <strain evidence="3">ASB9</strain>
    </source>
</reference>
<evidence type="ECO:0000313" key="6">
    <source>
        <dbReference type="Proteomes" id="UP000045175"/>
    </source>
</evidence>
<evidence type="ECO:0000313" key="2">
    <source>
        <dbReference type="EMBL" id="CRF42867.1"/>
    </source>
</evidence>
<dbReference type="AlphaFoldDB" id="A0A0K2X8Q2"/>
<dbReference type="Proteomes" id="UP000038622">
    <property type="component" value="Unassembled WGS sequence"/>
</dbReference>